<feature type="transmembrane region" description="Helical" evidence="1">
    <location>
        <begin position="60"/>
        <end position="81"/>
    </location>
</feature>
<evidence type="ECO:0000313" key="2">
    <source>
        <dbReference type="EMBL" id="NJB70299.1"/>
    </source>
</evidence>
<reference evidence="2 3" key="1">
    <citation type="submission" date="2020-03" db="EMBL/GenBank/DDBJ databases">
        <title>Genomic Encyclopedia of Type Strains, Phase IV (KMG-IV): sequencing the most valuable type-strain genomes for metagenomic binning, comparative biology and taxonomic classification.</title>
        <authorList>
            <person name="Goeker M."/>
        </authorList>
    </citation>
    <scope>NUCLEOTIDE SEQUENCE [LARGE SCALE GENOMIC DNA]</scope>
    <source>
        <strain evidence="2 3">DSM 29762</strain>
    </source>
</reference>
<evidence type="ECO:0000313" key="3">
    <source>
        <dbReference type="Proteomes" id="UP000590442"/>
    </source>
</evidence>
<evidence type="ECO:0008006" key="4">
    <source>
        <dbReference type="Google" id="ProtNLM"/>
    </source>
</evidence>
<feature type="transmembrane region" description="Helical" evidence="1">
    <location>
        <begin position="255"/>
        <end position="278"/>
    </location>
</feature>
<feature type="transmembrane region" description="Helical" evidence="1">
    <location>
        <begin position="185"/>
        <end position="206"/>
    </location>
</feature>
<comment type="caution">
    <text evidence="2">The sequence shown here is derived from an EMBL/GenBank/DDBJ whole genome shotgun (WGS) entry which is preliminary data.</text>
</comment>
<keyword evidence="3" id="KW-1185">Reference proteome</keyword>
<protein>
    <recommendedName>
        <fullName evidence="4">O-antigen ligase</fullName>
    </recommendedName>
</protein>
<gene>
    <name evidence="2" type="ORF">GGR42_000761</name>
</gene>
<proteinExistence type="predicted"/>
<feature type="transmembrane region" description="Helical" evidence="1">
    <location>
        <begin position="344"/>
        <end position="364"/>
    </location>
</feature>
<feature type="transmembrane region" description="Helical" evidence="1">
    <location>
        <begin position="299"/>
        <end position="315"/>
    </location>
</feature>
<feature type="transmembrane region" description="Helical" evidence="1">
    <location>
        <begin position="116"/>
        <end position="134"/>
    </location>
</feature>
<dbReference type="Proteomes" id="UP000590442">
    <property type="component" value="Unassembled WGS sequence"/>
</dbReference>
<feature type="transmembrane region" description="Helical" evidence="1">
    <location>
        <begin position="31"/>
        <end position="48"/>
    </location>
</feature>
<name>A0A846R0A1_9FLAO</name>
<feature type="transmembrane region" description="Helical" evidence="1">
    <location>
        <begin position="213"/>
        <end position="235"/>
    </location>
</feature>
<accession>A0A846R0A1</accession>
<organism evidence="2 3">
    <name type="scientific">Saonia flava</name>
    <dbReference type="NCBI Taxonomy" id="523696"/>
    <lineage>
        <taxon>Bacteria</taxon>
        <taxon>Pseudomonadati</taxon>
        <taxon>Bacteroidota</taxon>
        <taxon>Flavobacteriia</taxon>
        <taxon>Flavobacteriales</taxon>
        <taxon>Flavobacteriaceae</taxon>
        <taxon>Saonia</taxon>
    </lineage>
</organism>
<dbReference type="PANTHER" id="PTHR37422:SF13">
    <property type="entry name" value="LIPOPOLYSACCHARIDE BIOSYNTHESIS PROTEIN PA4999-RELATED"/>
    <property type="match status" value="1"/>
</dbReference>
<feature type="transmembrane region" description="Helical" evidence="1">
    <location>
        <begin position="376"/>
        <end position="393"/>
    </location>
</feature>
<sequence length="433" mass="49612">MNLKFSYILIALLLAFDNVFIRFRLGGIISIDRVLEFLFFFVLFKPYLAELRGNRFFRGWNKFLVSFIVLQFIVDLRFLVLNEIEIRDMIIDLFKGVSFIVFSSLFFLTARKNIKYVNIILIGHFTICLFSLLQHPLSPIAGQMLEIKRTLLSTPVEGRISQGLENESMYISGGHADRFRMAGPFVSTISFTYFAITSFCMAFFMYIKTKKRFYIIVLGAVFICSALSQTRSLLLGELVIVGGYFFLVPHRKRPLYQTAIVVVGIVLSLSVVIGQEYFLPKNSRLTKLSSQGHSDSRPLLWLTGITAAVTYPFGVSKKDYKTVKQAMYYKYGEGAILHLPSHNGIINIGIYYSLLGYFLLFLFIKFLLGHNKNSNSIMRVFFILCLLGYAVHISFHNNIVLSADYPFLMILILLGLESEKLIPLPRKKTENFD</sequence>
<dbReference type="RefSeq" id="WP_167960983.1">
    <property type="nucleotide sequence ID" value="NZ_JAATJJ010000001.1"/>
</dbReference>
<dbReference type="InterPro" id="IPR051533">
    <property type="entry name" value="WaaL-like"/>
</dbReference>
<keyword evidence="1" id="KW-0812">Transmembrane</keyword>
<feature type="transmembrane region" description="Helical" evidence="1">
    <location>
        <begin position="93"/>
        <end position="109"/>
    </location>
</feature>
<keyword evidence="1" id="KW-1133">Transmembrane helix</keyword>
<dbReference type="EMBL" id="JAATJJ010000001">
    <property type="protein sequence ID" value="NJB70299.1"/>
    <property type="molecule type" value="Genomic_DNA"/>
</dbReference>
<dbReference type="PANTHER" id="PTHR37422">
    <property type="entry name" value="TEICHURONIC ACID BIOSYNTHESIS PROTEIN TUAE"/>
    <property type="match status" value="1"/>
</dbReference>
<keyword evidence="1" id="KW-0472">Membrane</keyword>
<evidence type="ECO:0000256" key="1">
    <source>
        <dbReference type="SAM" id="Phobius"/>
    </source>
</evidence>
<dbReference type="AlphaFoldDB" id="A0A846R0A1"/>